<evidence type="ECO:0000313" key="4">
    <source>
        <dbReference type="Proteomes" id="UP001489004"/>
    </source>
</evidence>
<feature type="coiled-coil region" evidence="1">
    <location>
        <begin position="15"/>
        <end position="87"/>
    </location>
</feature>
<gene>
    <name evidence="3" type="ORF">WJX72_002912</name>
</gene>
<dbReference type="Proteomes" id="UP001489004">
    <property type="component" value="Unassembled WGS sequence"/>
</dbReference>
<organism evidence="3 4">
    <name type="scientific">[Myrmecia] bisecta</name>
    <dbReference type="NCBI Taxonomy" id="41462"/>
    <lineage>
        <taxon>Eukaryota</taxon>
        <taxon>Viridiplantae</taxon>
        <taxon>Chlorophyta</taxon>
        <taxon>core chlorophytes</taxon>
        <taxon>Trebouxiophyceae</taxon>
        <taxon>Trebouxiales</taxon>
        <taxon>Trebouxiaceae</taxon>
        <taxon>Myrmecia</taxon>
    </lineage>
</organism>
<sequence>METIDQQPAAVPQAIKVLEARVDMLRSNLKEARAATDSLRGELAASQSQAAKFELAKSKSRYLQQKYSEVAEQNSMLEEELARLRSQLTRPARKPVEDRGPSAGPTEQTGTSLINDNAAFLDDSVAEAPAPSQKRQKDVADLEEQLARAHEQLRALSRLQVQQEIQMEASHDKRDLVMQVLPAAAYPKPQADSAATCPCQACMDLQRALEAEQVAHQQLEVRAAQLEQDIALLRTQATQAEFQHAGQQDLFKKRLQQLDNLDSKKSNEIMELQFQLAAALQQVQVTQQLLDDTEKAHARAITLQDQLEEMHALLGQQRRLHDEAQQADQAALARQAKQIQSLNAAVLELQERCAAAEDERNCLSEQVAILRPASVANAALHTELQSALEQANRLREEAALGAELADANKQMRAELAHVQGQINQLEDALCVAQEHASRTGAEAALEAECQELTEAAARAERLLEQAGQARIQVEERCLVLSKEIAQQEEVLLRRAAGEQQQLEAELARITCEHRNVLQQADNAIAVLKGNLATMTYKYEAASREVVDVKQRAFALLEEQEGKMRLAKGQARLSLLNSEHSQVAAAPEPDPPTASPETDGWEVDLGEVGMMDEFSPAEMQQIYGPPRQVANLSSFLPRFPSFARTQ</sequence>
<feature type="coiled-coil region" evidence="1">
    <location>
        <begin position="132"/>
        <end position="159"/>
    </location>
</feature>
<evidence type="ECO:0000313" key="3">
    <source>
        <dbReference type="EMBL" id="KAK9823462.1"/>
    </source>
</evidence>
<evidence type="ECO:0000256" key="2">
    <source>
        <dbReference type="SAM" id="MobiDB-lite"/>
    </source>
</evidence>
<dbReference type="AlphaFoldDB" id="A0AAW1QPV5"/>
<feature type="coiled-coil region" evidence="1">
    <location>
        <begin position="332"/>
        <end position="519"/>
    </location>
</feature>
<dbReference type="EMBL" id="JALJOR010000002">
    <property type="protein sequence ID" value="KAK9823462.1"/>
    <property type="molecule type" value="Genomic_DNA"/>
</dbReference>
<reference evidence="3 4" key="1">
    <citation type="journal article" date="2024" name="Nat. Commun.">
        <title>Phylogenomics reveals the evolutionary origins of lichenization in chlorophyte algae.</title>
        <authorList>
            <person name="Puginier C."/>
            <person name="Libourel C."/>
            <person name="Otte J."/>
            <person name="Skaloud P."/>
            <person name="Haon M."/>
            <person name="Grisel S."/>
            <person name="Petersen M."/>
            <person name="Berrin J.G."/>
            <person name="Delaux P.M."/>
            <person name="Dal Grande F."/>
            <person name="Keller J."/>
        </authorList>
    </citation>
    <scope>NUCLEOTIDE SEQUENCE [LARGE SCALE GENOMIC DNA]</scope>
    <source>
        <strain evidence="3 4">SAG 2043</strain>
    </source>
</reference>
<keyword evidence="4" id="KW-1185">Reference proteome</keyword>
<feature type="coiled-coil region" evidence="1">
    <location>
        <begin position="202"/>
        <end position="243"/>
    </location>
</feature>
<evidence type="ECO:0000256" key="1">
    <source>
        <dbReference type="SAM" id="Coils"/>
    </source>
</evidence>
<keyword evidence="1" id="KW-0175">Coiled coil</keyword>
<proteinExistence type="predicted"/>
<accession>A0AAW1QPV5</accession>
<feature type="region of interest" description="Disordered" evidence="2">
    <location>
        <begin position="88"/>
        <end position="112"/>
    </location>
</feature>
<protein>
    <submittedName>
        <fullName evidence="3">Uncharacterized protein</fullName>
    </submittedName>
</protein>
<comment type="caution">
    <text evidence="3">The sequence shown here is derived from an EMBL/GenBank/DDBJ whole genome shotgun (WGS) entry which is preliminary data.</text>
</comment>
<feature type="region of interest" description="Disordered" evidence="2">
    <location>
        <begin position="577"/>
        <end position="600"/>
    </location>
</feature>
<name>A0AAW1QPV5_9CHLO</name>